<keyword evidence="7" id="KW-1185">Reference proteome</keyword>
<evidence type="ECO:0000313" key="6">
    <source>
        <dbReference type="EMBL" id="ELR72705.1"/>
    </source>
</evidence>
<accession>L8JV96</accession>
<sequence length="686" mass="77532">MHLQNQDIKMHIRILFCLSFVVGFLNFSYSQKVLWASEVLEVSSERRAPVHLMQIMGHAHKANEVLGEPNIMPGSDGSTRAWTPKKTDQIDFIKVGFEEAIAIKQIAIAETINPTAVWKVFAYDESGREYLINTFNPHPIPLKGRLINLFMEETHYKVKAVKVMLNGAQVPGYNGIDAIAISDSDIPITIDIKIADGIYESVAPQKLTNNINSPYKDLKPLLTPDGKTMFFSRVKDPNNIGGEQDLEDIWYSERDDNGEWSKAQNIGMPLNNEGPNFICSVTPSAEGYVLLLGNRYKKGKMIEGLSIAHKSDSGLTGTRPVIIENHENFSAYANYFLGNNEKILLMSVQRRDTYGNRDLYVSFVQDNGRWSTPKNLGNVINTSEEESSPFLAPDGKTLYFSTKGHLGFGGSDVFVSRRIDDSWTKWTEPENLGPFINSPDDEIFFHLAYDTKYAYYTKGNGLDADIYRLELPLFHLPEPVVELNVTVLDKNTLEPIPHANLVIFDKNKNKEEWKQKSDGSGKFSFVIPNGTKYEISAQAENYLSIESHMVDLSVVYESDEIDYVIHMDPIEVGQRIPLDNIYFDFNKATLRTESIPQLDKIYSFLEENSKVKIQLDGHTCSMGSEDYNQKLSEERARSVMDYLLNKGIRSKQVNSAGFGESKPLASNETESGRVQNRRVEFVITDK</sequence>
<proteinExistence type="predicted"/>
<evidence type="ECO:0000259" key="5">
    <source>
        <dbReference type="PROSITE" id="PS51123"/>
    </source>
</evidence>
<feature type="domain" description="OmpA-like" evidence="5">
    <location>
        <begin position="572"/>
        <end position="686"/>
    </location>
</feature>
<dbReference type="InterPro" id="IPR050330">
    <property type="entry name" value="Bact_OuterMem_StrucFunc"/>
</dbReference>
<dbReference type="eggNOG" id="COG2885">
    <property type="taxonomic scope" value="Bacteria"/>
</dbReference>
<dbReference type="CDD" id="cd07185">
    <property type="entry name" value="OmpA_C-like"/>
    <property type="match status" value="1"/>
</dbReference>
<dbReference type="STRING" id="1237149.C900_01084"/>
<organism evidence="6 7">
    <name type="scientific">Fulvivirga imtechensis AK7</name>
    <dbReference type="NCBI Taxonomy" id="1237149"/>
    <lineage>
        <taxon>Bacteria</taxon>
        <taxon>Pseudomonadati</taxon>
        <taxon>Bacteroidota</taxon>
        <taxon>Cytophagia</taxon>
        <taxon>Cytophagales</taxon>
        <taxon>Fulvivirgaceae</taxon>
        <taxon>Fulvivirga</taxon>
    </lineage>
</organism>
<dbReference type="Pfam" id="PF07676">
    <property type="entry name" value="PD40"/>
    <property type="match status" value="2"/>
</dbReference>
<evidence type="ECO:0000256" key="3">
    <source>
        <dbReference type="ARBA" id="ARBA00023237"/>
    </source>
</evidence>
<dbReference type="InterPro" id="IPR011659">
    <property type="entry name" value="WD40"/>
</dbReference>
<dbReference type="Gene3D" id="3.30.1330.60">
    <property type="entry name" value="OmpA-like domain"/>
    <property type="match status" value="1"/>
</dbReference>
<comment type="subcellular location">
    <subcellularLocation>
        <location evidence="1">Cell outer membrane</location>
    </subcellularLocation>
</comment>
<dbReference type="PROSITE" id="PS51123">
    <property type="entry name" value="OMPA_2"/>
    <property type="match status" value="1"/>
</dbReference>
<reference evidence="6 7" key="1">
    <citation type="submission" date="2012-12" db="EMBL/GenBank/DDBJ databases">
        <title>Genome assembly of Fulvivirga imtechensis AK7.</title>
        <authorList>
            <person name="Nupur N."/>
            <person name="Khatri I."/>
            <person name="Kumar R."/>
            <person name="Subramanian S."/>
            <person name="Pinnaka A."/>
        </authorList>
    </citation>
    <scope>NUCLEOTIDE SEQUENCE [LARGE SCALE GENOMIC DNA]</scope>
    <source>
        <strain evidence="6 7">AK7</strain>
    </source>
</reference>
<protein>
    <submittedName>
        <fullName evidence="6">OmpA/MotB</fullName>
    </submittedName>
</protein>
<keyword evidence="3" id="KW-0998">Cell outer membrane</keyword>
<dbReference type="Gene3D" id="2.60.40.1120">
    <property type="entry name" value="Carboxypeptidase-like, regulatory domain"/>
    <property type="match status" value="1"/>
</dbReference>
<dbReference type="PRINTS" id="PR01021">
    <property type="entry name" value="OMPADOMAIN"/>
</dbReference>
<dbReference type="AlphaFoldDB" id="L8JV96"/>
<dbReference type="SUPFAM" id="SSF103088">
    <property type="entry name" value="OmpA-like"/>
    <property type="match status" value="1"/>
</dbReference>
<keyword evidence="2 4" id="KW-0472">Membrane</keyword>
<evidence type="ECO:0000256" key="4">
    <source>
        <dbReference type="PROSITE-ProRule" id="PRU00473"/>
    </source>
</evidence>
<dbReference type="SUPFAM" id="SSF82171">
    <property type="entry name" value="DPP6 N-terminal domain-like"/>
    <property type="match status" value="1"/>
</dbReference>
<name>L8JV96_9BACT</name>
<dbReference type="InterPro" id="IPR008969">
    <property type="entry name" value="CarboxyPept-like_regulatory"/>
</dbReference>
<dbReference type="InterPro" id="IPR006664">
    <property type="entry name" value="OMP_bac"/>
</dbReference>
<dbReference type="PANTHER" id="PTHR30329:SF21">
    <property type="entry name" value="LIPOPROTEIN YIAD-RELATED"/>
    <property type="match status" value="1"/>
</dbReference>
<gene>
    <name evidence="6" type="ORF">C900_01084</name>
</gene>
<dbReference type="InterPro" id="IPR036737">
    <property type="entry name" value="OmpA-like_sf"/>
</dbReference>
<comment type="caution">
    <text evidence="6">The sequence shown here is derived from an EMBL/GenBank/DDBJ whole genome shotgun (WGS) entry which is preliminary data.</text>
</comment>
<dbReference type="EMBL" id="AMZN01000015">
    <property type="protein sequence ID" value="ELR72705.1"/>
    <property type="molecule type" value="Genomic_DNA"/>
</dbReference>
<dbReference type="Proteomes" id="UP000011135">
    <property type="component" value="Unassembled WGS sequence"/>
</dbReference>
<evidence type="ECO:0000256" key="1">
    <source>
        <dbReference type="ARBA" id="ARBA00004442"/>
    </source>
</evidence>
<dbReference type="PANTHER" id="PTHR30329">
    <property type="entry name" value="STATOR ELEMENT OF FLAGELLAR MOTOR COMPLEX"/>
    <property type="match status" value="1"/>
</dbReference>
<dbReference type="Pfam" id="PF00691">
    <property type="entry name" value="OmpA"/>
    <property type="match status" value="1"/>
</dbReference>
<dbReference type="GO" id="GO:0009279">
    <property type="term" value="C:cell outer membrane"/>
    <property type="evidence" value="ECO:0007669"/>
    <property type="project" value="UniProtKB-SubCell"/>
</dbReference>
<evidence type="ECO:0000313" key="7">
    <source>
        <dbReference type="Proteomes" id="UP000011135"/>
    </source>
</evidence>
<dbReference type="OrthoDB" id="1490539at2"/>
<evidence type="ECO:0000256" key="2">
    <source>
        <dbReference type="ARBA" id="ARBA00023136"/>
    </source>
</evidence>
<dbReference type="SUPFAM" id="SSF49464">
    <property type="entry name" value="Carboxypeptidase regulatory domain-like"/>
    <property type="match status" value="1"/>
</dbReference>
<dbReference type="InterPro" id="IPR006665">
    <property type="entry name" value="OmpA-like"/>
</dbReference>